<proteinExistence type="predicted"/>
<feature type="transmembrane region" description="Helical" evidence="1">
    <location>
        <begin position="12"/>
        <end position="29"/>
    </location>
</feature>
<keyword evidence="1" id="KW-1133">Transmembrane helix</keyword>
<name>A0AAN6QKF5_9PEZI</name>
<gene>
    <name evidence="2" type="ORF">N656DRAFT_165978</name>
</gene>
<sequence>MILQSRPRQDIFSFSFMFFFPSLFYMYHAQQSPSTTNITCADGITDGIAAELRRDWMILCRSETAGTSARPNATPYPFHACSMGFLRGFRTFPNTGGRKKDTPAAYGVSTARCHLPLDEFRCYGVITGDLAGIRSDLSAVHT</sequence>
<dbReference type="RefSeq" id="XP_064668591.1">
    <property type="nucleotide sequence ID" value="XM_064808723.1"/>
</dbReference>
<keyword evidence="3" id="KW-1185">Reference proteome</keyword>
<evidence type="ECO:0000313" key="3">
    <source>
        <dbReference type="Proteomes" id="UP001302812"/>
    </source>
</evidence>
<organism evidence="2 3">
    <name type="scientific">Canariomyces notabilis</name>
    <dbReference type="NCBI Taxonomy" id="2074819"/>
    <lineage>
        <taxon>Eukaryota</taxon>
        <taxon>Fungi</taxon>
        <taxon>Dikarya</taxon>
        <taxon>Ascomycota</taxon>
        <taxon>Pezizomycotina</taxon>
        <taxon>Sordariomycetes</taxon>
        <taxon>Sordariomycetidae</taxon>
        <taxon>Sordariales</taxon>
        <taxon>Chaetomiaceae</taxon>
        <taxon>Canariomyces</taxon>
    </lineage>
</organism>
<comment type="caution">
    <text evidence="2">The sequence shown here is derived from an EMBL/GenBank/DDBJ whole genome shotgun (WGS) entry which is preliminary data.</text>
</comment>
<reference evidence="2" key="1">
    <citation type="journal article" date="2023" name="Mol. Phylogenet. Evol.">
        <title>Genome-scale phylogeny and comparative genomics of the fungal order Sordariales.</title>
        <authorList>
            <person name="Hensen N."/>
            <person name="Bonometti L."/>
            <person name="Westerberg I."/>
            <person name="Brannstrom I.O."/>
            <person name="Guillou S."/>
            <person name="Cros-Aarteil S."/>
            <person name="Calhoun S."/>
            <person name="Haridas S."/>
            <person name="Kuo A."/>
            <person name="Mondo S."/>
            <person name="Pangilinan J."/>
            <person name="Riley R."/>
            <person name="LaButti K."/>
            <person name="Andreopoulos B."/>
            <person name="Lipzen A."/>
            <person name="Chen C."/>
            <person name="Yan M."/>
            <person name="Daum C."/>
            <person name="Ng V."/>
            <person name="Clum A."/>
            <person name="Steindorff A."/>
            <person name="Ohm R.A."/>
            <person name="Martin F."/>
            <person name="Silar P."/>
            <person name="Natvig D.O."/>
            <person name="Lalanne C."/>
            <person name="Gautier V."/>
            <person name="Ament-Velasquez S.L."/>
            <person name="Kruys A."/>
            <person name="Hutchinson M.I."/>
            <person name="Powell A.J."/>
            <person name="Barry K."/>
            <person name="Miller A.N."/>
            <person name="Grigoriev I.V."/>
            <person name="Debuchy R."/>
            <person name="Gladieux P."/>
            <person name="Hiltunen Thoren M."/>
            <person name="Johannesson H."/>
        </authorList>
    </citation>
    <scope>NUCLEOTIDE SEQUENCE</scope>
    <source>
        <strain evidence="2">CBS 508.74</strain>
    </source>
</reference>
<accession>A0AAN6QKF5</accession>
<dbReference type="Proteomes" id="UP001302812">
    <property type="component" value="Unassembled WGS sequence"/>
</dbReference>
<dbReference type="GeneID" id="89932846"/>
<dbReference type="AlphaFoldDB" id="A0AAN6QKF5"/>
<evidence type="ECO:0000256" key="1">
    <source>
        <dbReference type="SAM" id="Phobius"/>
    </source>
</evidence>
<evidence type="ECO:0000313" key="2">
    <source>
        <dbReference type="EMBL" id="KAK4111021.1"/>
    </source>
</evidence>
<keyword evidence="1" id="KW-0472">Membrane</keyword>
<protein>
    <submittedName>
        <fullName evidence="2">Uncharacterized protein</fullName>
    </submittedName>
</protein>
<keyword evidence="1" id="KW-0812">Transmembrane</keyword>
<reference evidence="2" key="2">
    <citation type="submission" date="2023-05" db="EMBL/GenBank/DDBJ databases">
        <authorList>
            <consortium name="Lawrence Berkeley National Laboratory"/>
            <person name="Steindorff A."/>
            <person name="Hensen N."/>
            <person name="Bonometti L."/>
            <person name="Westerberg I."/>
            <person name="Brannstrom I.O."/>
            <person name="Guillou S."/>
            <person name="Cros-Aarteil S."/>
            <person name="Calhoun S."/>
            <person name="Haridas S."/>
            <person name="Kuo A."/>
            <person name="Mondo S."/>
            <person name="Pangilinan J."/>
            <person name="Riley R."/>
            <person name="Labutti K."/>
            <person name="Andreopoulos B."/>
            <person name="Lipzen A."/>
            <person name="Chen C."/>
            <person name="Yanf M."/>
            <person name="Daum C."/>
            <person name="Ng V."/>
            <person name="Clum A."/>
            <person name="Ohm R."/>
            <person name="Martin F."/>
            <person name="Silar P."/>
            <person name="Natvig D."/>
            <person name="Lalanne C."/>
            <person name="Gautier V."/>
            <person name="Ament-Velasquez S.L."/>
            <person name="Kruys A."/>
            <person name="Hutchinson M.I."/>
            <person name="Powell A.J."/>
            <person name="Barry K."/>
            <person name="Miller A.N."/>
            <person name="Grigoriev I.V."/>
            <person name="Debuchy R."/>
            <person name="Gladieux P."/>
            <person name="Thoren M.H."/>
            <person name="Johannesson H."/>
        </authorList>
    </citation>
    <scope>NUCLEOTIDE SEQUENCE</scope>
    <source>
        <strain evidence="2">CBS 508.74</strain>
    </source>
</reference>
<dbReference type="EMBL" id="MU853347">
    <property type="protein sequence ID" value="KAK4111021.1"/>
    <property type="molecule type" value="Genomic_DNA"/>
</dbReference>